<evidence type="ECO:0000259" key="2">
    <source>
        <dbReference type="Pfam" id="PF16787"/>
    </source>
</evidence>
<protein>
    <recommendedName>
        <fullName evidence="2">Ndc10 domain-containing protein</fullName>
    </recommendedName>
</protein>
<dbReference type="InterPro" id="IPR038279">
    <property type="entry name" value="Ndc10_dom2_sf"/>
</dbReference>
<feature type="compositionally biased region" description="Basic residues" evidence="1">
    <location>
        <begin position="1"/>
        <end position="12"/>
    </location>
</feature>
<evidence type="ECO:0000313" key="4">
    <source>
        <dbReference type="Proteomes" id="UP000646827"/>
    </source>
</evidence>
<feature type="compositionally biased region" description="Acidic residues" evidence="1">
    <location>
        <begin position="86"/>
        <end position="105"/>
    </location>
</feature>
<name>A0A8H7RPV9_9FUNG</name>
<feature type="non-terminal residue" evidence="3">
    <location>
        <position position="1"/>
    </location>
</feature>
<feature type="region of interest" description="Disordered" evidence="1">
    <location>
        <begin position="72"/>
        <end position="109"/>
    </location>
</feature>
<comment type="caution">
    <text evidence="3">The sequence shown here is derived from an EMBL/GenBank/DDBJ whole genome shotgun (WGS) entry which is preliminary data.</text>
</comment>
<dbReference type="AlphaFoldDB" id="A0A8H7RPV9"/>
<evidence type="ECO:0000313" key="3">
    <source>
        <dbReference type="EMBL" id="KAG2213628.1"/>
    </source>
</evidence>
<dbReference type="Gene3D" id="1.10.443.20">
    <property type="entry name" value="Centromere DNA-binding protein complex CBF3 subunit, domain 2"/>
    <property type="match status" value="1"/>
</dbReference>
<organism evidence="3 4">
    <name type="scientific">Circinella minor</name>
    <dbReference type="NCBI Taxonomy" id="1195481"/>
    <lineage>
        <taxon>Eukaryota</taxon>
        <taxon>Fungi</taxon>
        <taxon>Fungi incertae sedis</taxon>
        <taxon>Mucoromycota</taxon>
        <taxon>Mucoromycotina</taxon>
        <taxon>Mucoromycetes</taxon>
        <taxon>Mucorales</taxon>
        <taxon>Lichtheimiaceae</taxon>
        <taxon>Circinella</taxon>
    </lineage>
</organism>
<reference evidence="3 4" key="1">
    <citation type="submission" date="2020-12" db="EMBL/GenBank/DDBJ databases">
        <title>Metabolic potential, ecology and presence of endohyphal bacteria is reflected in genomic diversity of Mucoromycotina.</title>
        <authorList>
            <person name="Muszewska A."/>
            <person name="Okrasinska A."/>
            <person name="Steczkiewicz K."/>
            <person name="Drgas O."/>
            <person name="Orlowska M."/>
            <person name="Perlinska-Lenart U."/>
            <person name="Aleksandrzak-Piekarczyk T."/>
            <person name="Szatraj K."/>
            <person name="Zielenkiewicz U."/>
            <person name="Pilsyk S."/>
            <person name="Malc E."/>
            <person name="Mieczkowski P."/>
            <person name="Kruszewska J.S."/>
            <person name="Biernat P."/>
            <person name="Pawlowska J."/>
        </authorList>
    </citation>
    <scope>NUCLEOTIDE SEQUENCE [LARGE SCALE GENOMIC DNA]</scope>
    <source>
        <strain evidence="3 4">CBS 142.35</strain>
    </source>
</reference>
<dbReference type="Proteomes" id="UP000646827">
    <property type="component" value="Unassembled WGS sequence"/>
</dbReference>
<proteinExistence type="predicted"/>
<feature type="domain" description="Ndc10" evidence="2">
    <location>
        <begin position="229"/>
        <end position="380"/>
    </location>
</feature>
<dbReference type="GO" id="GO:0003677">
    <property type="term" value="F:DNA binding"/>
    <property type="evidence" value="ECO:0007669"/>
    <property type="project" value="InterPro"/>
</dbReference>
<sequence length="381" mass="43725">MPRPQKQQRQRRQNNAAGSSTRREDIHQAQLEQQLEDAVVHTNEIAKSLQPKATKITGKKLNLFLQEKVLGRERRTPGRRKRNTEEMENEELSDGSGDSDGDGNGDQELHLENDDEEEMDQVENLSPQEQESIRLIGFSTIDQYVSAITALYNEQLTAGVNVMENQPCINAVKNLLKNARILDRQKRHDNYEDRAAGTIFDGYSTTEKIAQVVDYFLHKDRSEGVTPDIECHALVILIDHGKTNKFCKPQYGSCIRNDDIKTCPWMTLVLYLFHHWIVVQEPFPNMTKPESWYNIKLCKGDNVDNTKEMQPKAHYDVIEKGSRSVIFVVWRKRMLVDTRQSGTKMADIRGAGESDIRRAGRWTNDALESAYLTNLPRALLR</sequence>
<dbReference type="EMBL" id="JAEPRB010000672">
    <property type="protein sequence ID" value="KAG2213628.1"/>
    <property type="molecule type" value="Genomic_DNA"/>
</dbReference>
<accession>A0A8H7RPV9</accession>
<keyword evidence="4" id="KW-1185">Reference proteome</keyword>
<feature type="region of interest" description="Disordered" evidence="1">
    <location>
        <begin position="1"/>
        <end position="28"/>
    </location>
</feature>
<evidence type="ECO:0000256" key="1">
    <source>
        <dbReference type="SAM" id="MobiDB-lite"/>
    </source>
</evidence>
<dbReference type="Pfam" id="PF16787">
    <property type="entry name" value="NDC10_II"/>
    <property type="match status" value="1"/>
</dbReference>
<dbReference type="OrthoDB" id="125800at2759"/>
<dbReference type="InterPro" id="IPR031872">
    <property type="entry name" value="NDC10_II"/>
</dbReference>
<gene>
    <name evidence="3" type="ORF">INT45_009321</name>
</gene>